<sequence length="227" mass="24856">GTILDMYAKIMEVPGPDVFTPFYIGVIEWTKPIEEYELIQHTIYPYAYVYDGDVEITTATFRIDPFTPSAWAAEKLADSVASEAAKKGSRVIELKVYVDTGPLLWTDIMIELTATPIGGVTAAGVGAIGIPLWASVLIIALAVIGVIVAITLAAKTIAGLFQHKALTPALKEPMSRKTLIGLINDYEVKLEETKPEFTPKPPEEIEAMSDDELRDYCDQLAEWIAPP</sequence>
<keyword evidence="1" id="KW-0812">Transmembrane</keyword>
<dbReference type="EMBL" id="BARV01036655">
    <property type="protein sequence ID" value="GAI56074.1"/>
    <property type="molecule type" value="Genomic_DNA"/>
</dbReference>
<name>X1RKL3_9ZZZZ</name>
<evidence type="ECO:0000256" key="1">
    <source>
        <dbReference type="SAM" id="Phobius"/>
    </source>
</evidence>
<organism evidence="2">
    <name type="scientific">marine sediment metagenome</name>
    <dbReference type="NCBI Taxonomy" id="412755"/>
    <lineage>
        <taxon>unclassified sequences</taxon>
        <taxon>metagenomes</taxon>
        <taxon>ecological metagenomes</taxon>
    </lineage>
</organism>
<proteinExistence type="predicted"/>
<dbReference type="AlphaFoldDB" id="X1RKL3"/>
<evidence type="ECO:0000313" key="2">
    <source>
        <dbReference type="EMBL" id="GAI56074.1"/>
    </source>
</evidence>
<feature type="transmembrane region" description="Helical" evidence="1">
    <location>
        <begin position="132"/>
        <end position="154"/>
    </location>
</feature>
<keyword evidence="1" id="KW-0472">Membrane</keyword>
<keyword evidence="1" id="KW-1133">Transmembrane helix</keyword>
<feature type="non-terminal residue" evidence="2">
    <location>
        <position position="227"/>
    </location>
</feature>
<comment type="caution">
    <text evidence="2">The sequence shown here is derived from an EMBL/GenBank/DDBJ whole genome shotgun (WGS) entry which is preliminary data.</text>
</comment>
<protein>
    <submittedName>
        <fullName evidence="2">Uncharacterized protein</fullName>
    </submittedName>
</protein>
<reference evidence="2" key="1">
    <citation type="journal article" date="2014" name="Front. Microbiol.">
        <title>High frequency of phylogenetically diverse reductive dehalogenase-homologous genes in deep subseafloor sedimentary metagenomes.</title>
        <authorList>
            <person name="Kawai M."/>
            <person name="Futagami T."/>
            <person name="Toyoda A."/>
            <person name="Takaki Y."/>
            <person name="Nishi S."/>
            <person name="Hori S."/>
            <person name="Arai W."/>
            <person name="Tsubouchi T."/>
            <person name="Morono Y."/>
            <person name="Uchiyama I."/>
            <person name="Ito T."/>
            <person name="Fujiyama A."/>
            <person name="Inagaki F."/>
            <person name="Takami H."/>
        </authorList>
    </citation>
    <scope>NUCLEOTIDE SEQUENCE</scope>
    <source>
        <strain evidence="2">Expedition CK06-06</strain>
    </source>
</reference>
<feature type="non-terminal residue" evidence="2">
    <location>
        <position position="1"/>
    </location>
</feature>
<gene>
    <name evidence="2" type="ORF">S06H3_56900</name>
</gene>
<accession>X1RKL3</accession>